<evidence type="ECO:0000313" key="1">
    <source>
        <dbReference type="EMBL" id="KAF2489994.1"/>
    </source>
</evidence>
<protein>
    <submittedName>
        <fullName evidence="1">Uncharacterized protein</fullName>
    </submittedName>
</protein>
<accession>A0A6A6QD63</accession>
<organism evidence="1 2">
    <name type="scientific">Lophium mytilinum</name>
    <dbReference type="NCBI Taxonomy" id="390894"/>
    <lineage>
        <taxon>Eukaryota</taxon>
        <taxon>Fungi</taxon>
        <taxon>Dikarya</taxon>
        <taxon>Ascomycota</taxon>
        <taxon>Pezizomycotina</taxon>
        <taxon>Dothideomycetes</taxon>
        <taxon>Pleosporomycetidae</taxon>
        <taxon>Mytilinidiales</taxon>
        <taxon>Mytilinidiaceae</taxon>
        <taxon>Lophium</taxon>
    </lineage>
</organism>
<dbReference type="EMBL" id="MU004198">
    <property type="protein sequence ID" value="KAF2489994.1"/>
    <property type="molecule type" value="Genomic_DNA"/>
</dbReference>
<name>A0A6A6QD63_9PEZI</name>
<proteinExistence type="predicted"/>
<evidence type="ECO:0000313" key="2">
    <source>
        <dbReference type="Proteomes" id="UP000799750"/>
    </source>
</evidence>
<keyword evidence="2" id="KW-1185">Reference proteome</keyword>
<gene>
    <name evidence="1" type="ORF">BU16DRAFT_544335</name>
</gene>
<dbReference type="Proteomes" id="UP000799750">
    <property type="component" value="Unassembled WGS sequence"/>
</dbReference>
<sequence length="253" mass="28359">MSANTQQTGETSRKARLSAAQKWRLKNPGELVDLLYKILRFAKHNREHDVSIMQHASADTGYYKIVGGNNGRDPVDVVHDYRNHPTVFVEYSPSDVLDGIDPPLRAIPVAYIAKAVARHPLNTYSAEKIVEDILCGDTVVVNEYRYRLKAILEYAPHLQAKSGTLCLLRMLYTTQEIATAVTQQGNSIGAGAISNRIRMSLRSIYDETDVSLEQKILSKGALFLEKRLYDDTIRAPLELASLQIAMQAYNIPR</sequence>
<dbReference type="AlphaFoldDB" id="A0A6A6QD63"/>
<reference evidence="1" key="1">
    <citation type="journal article" date="2020" name="Stud. Mycol.">
        <title>101 Dothideomycetes genomes: a test case for predicting lifestyles and emergence of pathogens.</title>
        <authorList>
            <person name="Haridas S."/>
            <person name="Albert R."/>
            <person name="Binder M."/>
            <person name="Bloem J."/>
            <person name="Labutti K."/>
            <person name="Salamov A."/>
            <person name="Andreopoulos B."/>
            <person name="Baker S."/>
            <person name="Barry K."/>
            <person name="Bills G."/>
            <person name="Bluhm B."/>
            <person name="Cannon C."/>
            <person name="Castanera R."/>
            <person name="Culley D."/>
            <person name="Daum C."/>
            <person name="Ezra D."/>
            <person name="Gonzalez J."/>
            <person name="Henrissat B."/>
            <person name="Kuo A."/>
            <person name="Liang C."/>
            <person name="Lipzen A."/>
            <person name="Lutzoni F."/>
            <person name="Magnuson J."/>
            <person name="Mondo S."/>
            <person name="Nolan M."/>
            <person name="Ohm R."/>
            <person name="Pangilinan J."/>
            <person name="Park H.-J."/>
            <person name="Ramirez L."/>
            <person name="Alfaro M."/>
            <person name="Sun H."/>
            <person name="Tritt A."/>
            <person name="Yoshinaga Y."/>
            <person name="Zwiers L.-H."/>
            <person name="Turgeon B."/>
            <person name="Goodwin S."/>
            <person name="Spatafora J."/>
            <person name="Crous P."/>
            <person name="Grigoriev I."/>
        </authorList>
    </citation>
    <scope>NUCLEOTIDE SEQUENCE</scope>
    <source>
        <strain evidence="1">CBS 269.34</strain>
    </source>
</reference>